<evidence type="ECO:0000313" key="1">
    <source>
        <dbReference type="EMBL" id="KAA1087109.1"/>
    </source>
</evidence>
<reference evidence="1 2" key="1">
    <citation type="submission" date="2019-05" db="EMBL/GenBank/DDBJ databases">
        <title>Emergence of the Ug99 lineage of the wheat stem rust pathogen through somatic hybridization.</title>
        <authorList>
            <person name="Li F."/>
            <person name="Upadhyaya N.M."/>
            <person name="Sperschneider J."/>
            <person name="Matny O."/>
            <person name="Nguyen-Phuc H."/>
            <person name="Mago R."/>
            <person name="Raley C."/>
            <person name="Miller M.E."/>
            <person name="Silverstein K.A.T."/>
            <person name="Henningsen E."/>
            <person name="Hirsch C.D."/>
            <person name="Visser B."/>
            <person name="Pretorius Z.A."/>
            <person name="Steffenson B.J."/>
            <person name="Schwessinger B."/>
            <person name="Dodds P.N."/>
            <person name="Figueroa M."/>
        </authorList>
    </citation>
    <scope>NUCLEOTIDE SEQUENCE [LARGE SCALE GENOMIC DNA]</scope>
    <source>
        <strain evidence="1">21-0</strain>
    </source>
</reference>
<dbReference type="AlphaFoldDB" id="A0A5B0NGZ9"/>
<protein>
    <submittedName>
        <fullName evidence="1">Uncharacterized protein</fullName>
    </submittedName>
</protein>
<proteinExistence type="predicted"/>
<organism evidence="1 2">
    <name type="scientific">Puccinia graminis f. sp. tritici</name>
    <dbReference type="NCBI Taxonomy" id="56615"/>
    <lineage>
        <taxon>Eukaryota</taxon>
        <taxon>Fungi</taxon>
        <taxon>Dikarya</taxon>
        <taxon>Basidiomycota</taxon>
        <taxon>Pucciniomycotina</taxon>
        <taxon>Pucciniomycetes</taxon>
        <taxon>Pucciniales</taxon>
        <taxon>Pucciniaceae</taxon>
        <taxon>Puccinia</taxon>
    </lineage>
</organism>
<dbReference type="EMBL" id="VSWC01000105">
    <property type="protein sequence ID" value="KAA1087109.1"/>
    <property type="molecule type" value="Genomic_DNA"/>
</dbReference>
<sequence>MPRGCMSTDPNVEFLLVNEESTPAFNSAFYCILMRLLTPASMLESELAIHPASEGLIVTQAIAFRSL</sequence>
<dbReference type="Proteomes" id="UP000324748">
    <property type="component" value="Unassembled WGS sequence"/>
</dbReference>
<accession>A0A5B0NGZ9</accession>
<gene>
    <name evidence="1" type="ORF">PGT21_022654</name>
</gene>
<comment type="caution">
    <text evidence="1">The sequence shown here is derived from an EMBL/GenBank/DDBJ whole genome shotgun (WGS) entry which is preliminary data.</text>
</comment>
<name>A0A5B0NGZ9_PUCGR</name>
<keyword evidence="2" id="KW-1185">Reference proteome</keyword>
<evidence type="ECO:0000313" key="2">
    <source>
        <dbReference type="Proteomes" id="UP000324748"/>
    </source>
</evidence>